<dbReference type="EMBL" id="AZGY01000006">
    <property type="protein sequence ID" value="KZZ97720.1"/>
    <property type="molecule type" value="Genomic_DNA"/>
</dbReference>
<comment type="caution">
    <text evidence="2">The sequence shown here is derived from an EMBL/GenBank/DDBJ whole genome shotgun (WGS) entry which is preliminary data.</text>
</comment>
<dbReference type="Proteomes" id="UP000078544">
    <property type="component" value="Unassembled WGS sequence"/>
</dbReference>
<feature type="chain" id="PRO_5007878351" evidence="1">
    <location>
        <begin position="17"/>
        <end position="160"/>
    </location>
</feature>
<proteinExistence type="predicted"/>
<keyword evidence="1" id="KW-0732">Signal</keyword>
<feature type="signal peptide" evidence="1">
    <location>
        <begin position="1"/>
        <end position="16"/>
    </location>
</feature>
<reference evidence="2 3" key="1">
    <citation type="journal article" date="2016" name="Genome Biol. Evol.">
        <title>Divergent and convergent evolution of fungal pathogenicity.</title>
        <authorList>
            <person name="Shang Y."/>
            <person name="Xiao G."/>
            <person name="Zheng P."/>
            <person name="Cen K."/>
            <person name="Zhan S."/>
            <person name="Wang C."/>
        </authorList>
    </citation>
    <scope>NUCLEOTIDE SEQUENCE [LARGE SCALE GENOMIC DNA]</scope>
    <source>
        <strain evidence="2 3">RCEF 2490</strain>
    </source>
</reference>
<dbReference type="AlphaFoldDB" id="A0A166PM55"/>
<sequence length="160" mass="18205">MKYMSVLAFASALVAANPGVEYAPIKDAYKASKLCEEEKWDISDCIYAWNRCTDMEEHASFAPEDCLRGRAKAARLVKDGYLKWYTSDDARDDENADGFRAKFNNHFAKCWDEVTLHYLQEDIPSIPGSLAAPEIKGCIRNLARKTQEEKEALERWLKGS</sequence>
<organism evidence="2 3">
    <name type="scientific">Moelleriella libera RCEF 2490</name>
    <dbReference type="NCBI Taxonomy" id="1081109"/>
    <lineage>
        <taxon>Eukaryota</taxon>
        <taxon>Fungi</taxon>
        <taxon>Dikarya</taxon>
        <taxon>Ascomycota</taxon>
        <taxon>Pezizomycotina</taxon>
        <taxon>Sordariomycetes</taxon>
        <taxon>Hypocreomycetidae</taxon>
        <taxon>Hypocreales</taxon>
        <taxon>Clavicipitaceae</taxon>
        <taxon>Moelleriella</taxon>
    </lineage>
</organism>
<gene>
    <name evidence="2" type="ORF">AAL_03684</name>
</gene>
<evidence type="ECO:0000313" key="2">
    <source>
        <dbReference type="EMBL" id="KZZ97720.1"/>
    </source>
</evidence>
<evidence type="ECO:0000256" key="1">
    <source>
        <dbReference type="SAM" id="SignalP"/>
    </source>
</evidence>
<keyword evidence="3" id="KW-1185">Reference proteome</keyword>
<name>A0A166PM55_9HYPO</name>
<evidence type="ECO:0000313" key="3">
    <source>
        <dbReference type="Proteomes" id="UP000078544"/>
    </source>
</evidence>
<protein>
    <submittedName>
        <fullName evidence="2">Uncharacterized protein</fullName>
    </submittedName>
</protein>
<accession>A0A166PM55</accession>